<dbReference type="AlphaFoldDB" id="A0A2P5A2D5"/>
<gene>
    <name evidence="2" type="ORF">TGAM01_v200118</name>
</gene>
<dbReference type="RefSeq" id="XP_024406701.1">
    <property type="nucleotide sequence ID" value="XM_024548486.1"/>
</dbReference>
<keyword evidence="3" id="KW-1185">Reference proteome</keyword>
<evidence type="ECO:0000256" key="1">
    <source>
        <dbReference type="SAM" id="MobiDB-lite"/>
    </source>
</evidence>
<sequence length="59" mass="6877">MRCRLRWSTPMAQSGQSHISQNATRAPAIPGATSQERDSLCNEQIIFLRRRRRHVRMRG</sequence>
<proteinExistence type="predicted"/>
<comment type="caution">
    <text evidence="2">The sequence shown here is derived from an EMBL/GenBank/DDBJ whole genome shotgun (WGS) entry which is preliminary data.</text>
</comment>
<evidence type="ECO:0000313" key="2">
    <source>
        <dbReference type="EMBL" id="PON30698.1"/>
    </source>
</evidence>
<accession>A0A2P5A2D5</accession>
<dbReference type="GeneID" id="36347241"/>
<feature type="region of interest" description="Disordered" evidence="1">
    <location>
        <begin position="1"/>
        <end position="23"/>
    </location>
</feature>
<dbReference type="EMBL" id="JPDN02000001">
    <property type="protein sequence ID" value="PON30698.1"/>
    <property type="molecule type" value="Genomic_DNA"/>
</dbReference>
<feature type="compositionally biased region" description="Polar residues" evidence="1">
    <location>
        <begin position="10"/>
        <end position="23"/>
    </location>
</feature>
<organism evidence="2 3">
    <name type="scientific">Trichoderma gamsii</name>
    <dbReference type="NCBI Taxonomy" id="398673"/>
    <lineage>
        <taxon>Eukaryota</taxon>
        <taxon>Fungi</taxon>
        <taxon>Dikarya</taxon>
        <taxon>Ascomycota</taxon>
        <taxon>Pezizomycotina</taxon>
        <taxon>Sordariomycetes</taxon>
        <taxon>Hypocreomycetidae</taxon>
        <taxon>Hypocreales</taxon>
        <taxon>Hypocreaceae</taxon>
        <taxon>Trichoderma</taxon>
    </lineage>
</organism>
<dbReference type="Proteomes" id="UP000054821">
    <property type="component" value="Unassembled WGS sequence"/>
</dbReference>
<reference evidence="2 3" key="1">
    <citation type="journal article" date="2016" name="Genome Announc.">
        <title>Draft Whole-Genome Sequence of Trichoderma gamsii T6085, a Promising Biocontrol Agent of Fusarium Head Blight on Wheat.</title>
        <authorList>
            <person name="Baroncelli R."/>
            <person name="Zapparata A."/>
            <person name="Piaggeschi G."/>
            <person name="Sarrocco S."/>
            <person name="Vannacci G."/>
        </authorList>
    </citation>
    <scope>NUCLEOTIDE SEQUENCE [LARGE SCALE GENOMIC DNA]</scope>
    <source>
        <strain evidence="2 3">T6085</strain>
    </source>
</reference>
<protein>
    <submittedName>
        <fullName evidence="2">Uncharacterized protein</fullName>
    </submittedName>
</protein>
<evidence type="ECO:0000313" key="3">
    <source>
        <dbReference type="Proteomes" id="UP000054821"/>
    </source>
</evidence>
<name>A0A2P5A2D5_9HYPO</name>